<dbReference type="InterPro" id="IPR038254">
    <property type="entry name" value="KIN17_WH-like_sf"/>
</dbReference>
<name>A0A1Y1Z8F2_9PLEO</name>
<evidence type="ECO:0000313" key="7">
    <source>
        <dbReference type="EMBL" id="ORY06531.1"/>
    </source>
</evidence>
<keyword evidence="8" id="KW-1185">Reference proteome</keyword>
<dbReference type="EMBL" id="MCFA01000116">
    <property type="protein sequence ID" value="ORY06531.1"/>
    <property type="molecule type" value="Genomic_DNA"/>
</dbReference>
<dbReference type="InterPro" id="IPR037321">
    <property type="entry name" value="KIN17-like"/>
</dbReference>
<evidence type="ECO:0000259" key="6">
    <source>
        <dbReference type="PROSITE" id="PS00028"/>
    </source>
</evidence>
<dbReference type="PANTHER" id="PTHR12805">
    <property type="entry name" value="KIN17 KIN, ANTIGENIC DETERMINANT OF RECA PROTEIN HOMOLOG"/>
    <property type="match status" value="1"/>
</dbReference>
<evidence type="ECO:0000313" key="8">
    <source>
        <dbReference type="Proteomes" id="UP000193144"/>
    </source>
</evidence>
<evidence type="ECO:0000256" key="4">
    <source>
        <dbReference type="ARBA" id="ARBA00022833"/>
    </source>
</evidence>
<evidence type="ECO:0000256" key="1">
    <source>
        <dbReference type="ARBA" id="ARBA00008517"/>
    </source>
</evidence>
<dbReference type="GO" id="GO:0006260">
    <property type="term" value="P:DNA replication"/>
    <property type="evidence" value="ECO:0007669"/>
    <property type="project" value="TreeGrafter"/>
</dbReference>
<dbReference type="FunFam" id="1.10.10.2030:FF:000001">
    <property type="entry name" value="DNA/RNA-binding protein KIN17, putative"/>
    <property type="match status" value="1"/>
</dbReference>
<evidence type="ECO:0000256" key="5">
    <source>
        <dbReference type="SAM" id="MobiDB-lite"/>
    </source>
</evidence>
<dbReference type="SUPFAM" id="SSF57667">
    <property type="entry name" value="beta-beta-alpha zinc fingers"/>
    <property type="match status" value="1"/>
</dbReference>
<dbReference type="GO" id="GO:0003690">
    <property type="term" value="F:double-stranded DNA binding"/>
    <property type="evidence" value="ECO:0007669"/>
    <property type="project" value="TreeGrafter"/>
</dbReference>
<reference evidence="7 8" key="1">
    <citation type="submission" date="2016-07" db="EMBL/GenBank/DDBJ databases">
        <title>Pervasive Adenine N6-methylation of Active Genes in Fungi.</title>
        <authorList>
            <consortium name="DOE Joint Genome Institute"/>
            <person name="Mondo S.J."/>
            <person name="Dannebaum R.O."/>
            <person name="Kuo R.C."/>
            <person name="Labutti K."/>
            <person name="Haridas S."/>
            <person name="Kuo A."/>
            <person name="Salamov A."/>
            <person name="Ahrendt S.R."/>
            <person name="Lipzen A."/>
            <person name="Sullivan W."/>
            <person name="Andreopoulos W.B."/>
            <person name="Clum A."/>
            <person name="Lindquist E."/>
            <person name="Daum C."/>
            <person name="Ramamoorthy G.K."/>
            <person name="Gryganskyi A."/>
            <person name="Culley D."/>
            <person name="Magnuson J.K."/>
            <person name="James T.Y."/>
            <person name="O'Malley M.A."/>
            <person name="Stajich J.E."/>
            <person name="Spatafora J.W."/>
            <person name="Visel A."/>
            <person name="Grigoriev I.V."/>
        </authorList>
    </citation>
    <scope>NUCLEOTIDE SEQUENCE [LARGE SCALE GENOMIC DNA]</scope>
    <source>
        <strain evidence="7 8">CBS 115471</strain>
    </source>
</reference>
<dbReference type="AlphaFoldDB" id="A0A1Y1Z8F2"/>
<organism evidence="7 8">
    <name type="scientific">Clohesyomyces aquaticus</name>
    <dbReference type="NCBI Taxonomy" id="1231657"/>
    <lineage>
        <taxon>Eukaryota</taxon>
        <taxon>Fungi</taxon>
        <taxon>Dikarya</taxon>
        <taxon>Ascomycota</taxon>
        <taxon>Pezizomycotina</taxon>
        <taxon>Dothideomycetes</taxon>
        <taxon>Pleosporomycetidae</taxon>
        <taxon>Pleosporales</taxon>
        <taxon>Lindgomycetaceae</taxon>
        <taxon>Clohesyomyces</taxon>
    </lineage>
</organism>
<dbReference type="InterPro" id="IPR019447">
    <property type="entry name" value="DNA/RNA-bd_Kin17_WH-like_dom"/>
</dbReference>
<comment type="caution">
    <text evidence="7">The sequence shown here is derived from an EMBL/GenBank/DDBJ whole genome shotgun (WGS) entry which is preliminary data.</text>
</comment>
<dbReference type="PROSITE" id="PS00028">
    <property type="entry name" value="ZINC_FINGER_C2H2_1"/>
    <property type="match status" value="1"/>
</dbReference>
<feature type="compositionally biased region" description="Basic and acidic residues" evidence="5">
    <location>
        <begin position="266"/>
        <end position="275"/>
    </location>
</feature>
<keyword evidence="4" id="KW-0862">Zinc</keyword>
<comment type="similarity">
    <text evidence="1">Belongs to the KIN17 family.</text>
</comment>
<dbReference type="GO" id="GO:0006974">
    <property type="term" value="P:DNA damage response"/>
    <property type="evidence" value="ECO:0007669"/>
    <property type="project" value="TreeGrafter"/>
</dbReference>
<accession>A0A1Y1Z8F2</accession>
<dbReference type="InterPro" id="IPR056767">
    <property type="entry name" value="C2H2-Znf_KIN17"/>
</dbReference>
<gene>
    <name evidence="7" type="ORF">BCR34DRAFT_543299</name>
</gene>
<dbReference type="SMART" id="SM01253">
    <property type="entry name" value="Kin17_mid"/>
    <property type="match status" value="1"/>
</dbReference>
<protein>
    <submittedName>
        <fullName evidence="7">Domain of Kin17 curved DNA-binding protein-domain-containing protein</fullName>
    </submittedName>
</protein>
<dbReference type="InterPro" id="IPR036236">
    <property type="entry name" value="Znf_C2H2_sf"/>
</dbReference>
<evidence type="ECO:0000256" key="2">
    <source>
        <dbReference type="ARBA" id="ARBA00022723"/>
    </source>
</evidence>
<feature type="compositionally biased region" description="Basic and acidic residues" evidence="5">
    <location>
        <begin position="162"/>
        <end position="174"/>
    </location>
</feature>
<dbReference type="STRING" id="1231657.A0A1Y1Z8F2"/>
<dbReference type="Gene3D" id="1.10.10.2030">
    <property type="entry name" value="DNA/RNA-binding protein Kin17, conserved domain"/>
    <property type="match status" value="1"/>
</dbReference>
<keyword evidence="3" id="KW-0863">Zinc-finger</keyword>
<feature type="region of interest" description="Disordered" evidence="5">
    <location>
        <begin position="162"/>
        <end position="281"/>
    </location>
</feature>
<feature type="compositionally biased region" description="Basic and acidic residues" evidence="5">
    <location>
        <begin position="181"/>
        <end position="217"/>
    </location>
</feature>
<sequence length="281" mass="31842">MPKAEVGSVKYVANKMKSKGLQRLRWFCQACNKQCRDANGFKCHVQSETHVRQMQLVGEDPRKYIEQFSQEFKSAFVNQLRISHGEKFIGANKYYNEYIRDKEHVHMNATKWPSLTEFCKYLGREGICNVKEDEKDGLMIAWRDVSPEAVRRRNEIREAEMAEARNGAGEEKMMKRMVVRAKAEAEAKAKREDAKKVKEKSSESPPAEDKTESRSEGEAQAEGGEEKPTVPPPAPVKLSFGLKPKATPANKVGLGQMKTQSVFKRMRTETGDGKAVKKAKV</sequence>
<feature type="domain" description="C2H2-type" evidence="6">
    <location>
        <begin position="28"/>
        <end position="50"/>
    </location>
</feature>
<evidence type="ECO:0000256" key="3">
    <source>
        <dbReference type="ARBA" id="ARBA00022771"/>
    </source>
</evidence>
<dbReference type="Pfam" id="PF25095">
    <property type="entry name" value="C2H2-zf_KIN17"/>
    <property type="match status" value="1"/>
</dbReference>
<dbReference type="Pfam" id="PF10357">
    <property type="entry name" value="WH_KIN17"/>
    <property type="match status" value="1"/>
</dbReference>
<dbReference type="OrthoDB" id="10266249at2759"/>
<dbReference type="InterPro" id="IPR013087">
    <property type="entry name" value="Znf_C2H2_type"/>
</dbReference>
<proteinExistence type="inferred from homology"/>
<dbReference type="Proteomes" id="UP000193144">
    <property type="component" value="Unassembled WGS sequence"/>
</dbReference>
<dbReference type="PANTHER" id="PTHR12805:SF0">
    <property type="entry name" value="DNA_RNA-BINDING PROTEIN KIN17"/>
    <property type="match status" value="1"/>
</dbReference>
<dbReference type="GO" id="GO:0005634">
    <property type="term" value="C:nucleus"/>
    <property type="evidence" value="ECO:0007669"/>
    <property type="project" value="TreeGrafter"/>
</dbReference>
<keyword evidence="7" id="KW-0238">DNA-binding</keyword>
<keyword evidence="2" id="KW-0479">Metal-binding</keyword>
<dbReference type="GO" id="GO:0008270">
    <property type="term" value="F:zinc ion binding"/>
    <property type="evidence" value="ECO:0007669"/>
    <property type="project" value="UniProtKB-KW"/>
</dbReference>